<comment type="caution">
    <text evidence="1">Lacks conserved residue(s) required for the propagation of feature annotation.</text>
</comment>
<keyword evidence="4" id="KW-1185">Reference proteome</keyword>
<proteinExistence type="predicted"/>
<comment type="caution">
    <text evidence="3">The sequence shown here is derived from an EMBL/GenBank/DDBJ whole genome shotgun (WGS) entry which is preliminary data.</text>
</comment>
<evidence type="ECO:0000256" key="1">
    <source>
        <dbReference type="PROSITE-ProRule" id="PRU00169"/>
    </source>
</evidence>
<evidence type="ECO:0000259" key="2">
    <source>
        <dbReference type="PROSITE" id="PS50110"/>
    </source>
</evidence>
<gene>
    <name evidence="3" type="ORF">ACFQ1S_43990</name>
</gene>
<evidence type="ECO:0000313" key="3">
    <source>
        <dbReference type="EMBL" id="MFD1052045.1"/>
    </source>
</evidence>
<evidence type="ECO:0000313" key="4">
    <source>
        <dbReference type="Proteomes" id="UP001597045"/>
    </source>
</evidence>
<feature type="domain" description="Response regulatory" evidence="2">
    <location>
        <begin position="5"/>
        <end position="51"/>
    </location>
</feature>
<organism evidence="3 4">
    <name type="scientific">Kibdelosporangium lantanae</name>
    <dbReference type="NCBI Taxonomy" id="1497396"/>
    <lineage>
        <taxon>Bacteria</taxon>
        <taxon>Bacillati</taxon>
        <taxon>Actinomycetota</taxon>
        <taxon>Actinomycetes</taxon>
        <taxon>Pseudonocardiales</taxon>
        <taxon>Pseudonocardiaceae</taxon>
        <taxon>Kibdelosporangium</taxon>
    </lineage>
</organism>
<dbReference type="SUPFAM" id="SSF52172">
    <property type="entry name" value="CheY-like"/>
    <property type="match status" value="1"/>
</dbReference>
<dbReference type="Gene3D" id="3.40.50.2300">
    <property type="match status" value="1"/>
</dbReference>
<dbReference type="Proteomes" id="UP001597045">
    <property type="component" value="Unassembled WGS sequence"/>
</dbReference>
<dbReference type="Pfam" id="PF00072">
    <property type="entry name" value="Response_reg"/>
    <property type="match status" value="1"/>
</dbReference>
<reference evidence="4" key="1">
    <citation type="journal article" date="2019" name="Int. J. Syst. Evol. Microbiol.">
        <title>The Global Catalogue of Microorganisms (GCM) 10K type strain sequencing project: providing services to taxonomists for standard genome sequencing and annotation.</title>
        <authorList>
            <consortium name="The Broad Institute Genomics Platform"/>
            <consortium name="The Broad Institute Genome Sequencing Center for Infectious Disease"/>
            <person name="Wu L."/>
            <person name="Ma J."/>
        </authorList>
    </citation>
    <scope>NUCLEOTIDE SEQUENCE [LARGE SCALE GENOMIC DNA]</scope>
    <source>
        <strain evidence="4">JCM 31486</strain>
    </source>
</reference>
<feature type="non-terminal residue" evidence="3">
    <location>
        <position position="51"/>
    </location>
</feature>
<protein>
    <submittedName>
        <fullName evidence="3">Response regulator</fullName>
    </submittedName>
</protein>
<accession>A0ABW3MS53</accession>
<dbReference type="EMBL" id="JBHTIS010004085">
    <property type="protein sequence ID" value="MFD1052045.1"/>
    <property type="molecule type" value="Genomic_DNA"/>
</dbReference>
<name>A0ABW3MS53_9PSEU</name>
<sequence>MSPMHVLLVEDDPVIREATQLALERDGFKVTVAEDGLAGLDAYRAQAPDVA</sequence>
<dbReference type="InterPro" id="IPR011006">
    <property type="entry name" value="CheY-like_superfamily"/>
</dbReference>
<dbReference type="InterPro" id="IPR001789">
    <property type="entry name" value="Sig_transdc_resp-reg_receiver"/>
</dbReference>
<dbReference type="PROSITE" id="PS50110">
    <property type="entry name" value="RESPONSE_REGULATORY"/>
    <property type="match status" value="1"/>
</dbReference>